<dbReference type="EMBL" id="JACOON010000002">
    <property type="protein sequence ID" value="MBC5647876.1"/>
    <property type="molecule type" value="Genomic_DNA"/>
</dbReference>
<dbReference type="Proteomes" id="UP000606889">
    <property type="component" value="Unassembled WGS sequence"/>
</dbReference>
<keyword evidence="4" id="KW-1185">Reference proteome</keyword>
<feature type="domain" description="GerMN" evidence="2">
    <location>
        <begin position="122"/>
        <end position="187"/>
    </location>
</feature>
<dbReference type="InterPro" id="IPR019606">
    <property type="entry name" value="GerMN"/>
</dbReference>
<name>A0ABR7EDM4_9FIRM</name>
<evidence type="ECO:0000259" key="2">
    <source>
        <dbReference type="Pfam" id="PF10646"/>
    </source>
</evidence>
<feature type="compositionally biased region" description="Low complexity" evidence="1">
    <location>
        <begin position="50"/>
        <end position="66"/>
    </location>
</feature>
<gene>
    <name evidence="3" type="ORF">H8S18_05970</name>
</gene>
<evidence type="ECO:0000313" key="3">
    <source>
        <dbReference type="EMBL" id="MBC5647876.1"/>
    </source>
</evidence>
<dbReference type="Pfam" id="PF10646">
    <property type="entry name" value="Germane"/>
    <property type="match status" value="1"/>
</dbReference>
<reference evidence="3 4" key="1">
    <citation type="submission" date="2020-08" db="EMBL/GenBank/DDBJ databases">
        <title>Genome public.</title>
        <authorList>
            <person name="Liu C."/>
            <person name="Sun Q."/>
        </authorList>
    </citation>
    <scope>NUCLEOTIDE SEQUENCE [LARGE SCALE GENOMIC DNA]</scope>
    <source>
        <strain evidence="3 4">NSJ-35</strain>
    </source>
</reference>
<feature type="region of interest" description="Disordered" evidence="1">
    <location>
        <begin position="50"/>
        <end position="73"/>
    </location>
</feature>
<protein>
    <submittedName>
        <fullName evidence="3">GerMN domain-containing protein</fullName>
    </submittedName>
</protein>
<accession>A0ABR7EDM4</accession>
<dbReference type="RefSeq" id="WP_186857385.1">
    <property type="nucleotide sequence ID" value="NZ_JACOON010000002.1"/>
</dbReference>
<proteinExistence type="predicted"/>
<organism evidence="3 4">
    <name type="scientific">Christensenella tenuis</name>
    <dbReference type="NCBI Taxonomy" id="2763033"/>
    <lineage>
        <taxon>Bacteria</taxon>
        <taxon>Bacillati</taxon>
        <taxon>Bacillota</taxon>
        <taxon>Clostridia</taxon>
        <taxon>Christensenellales</taxon>
        <taxon>Christensenellaceae</taxon>
        <taxon>Christensenella</taxon>
    </lineage>
</organism>
<evidence type="ECO:0000256" key="1">
    <source>
        <dbReference type="SAM" id="MobiDB-lite"/>
    </source>
</evidence>
<sequence length="204" mass="21897">MKSKWKIILPICAAVIVLIVIFSMHGITMPASSPAASSAPSVEAQPSASAGFPASSASASSSPSSSVENMEDTPVSYENDTITFDYFDVVENQKKTLTEPVDGEKPLSYVMETVSQLLFDEPLAESPIDPLSIRLENGSVYIDFKKEILSAPLGASGESVILDSIANGYLNSLSEVTAIYFSVEGQDYASSHIEFPKDQPYKVK</sequence>
<comment type="caution">
    <text evidence="3">The sequence shown here is derived from an EMBL/GenBank/DDBJ whole genome shotgun (WGS) entry which is preliminary data.</text>
</comment>
<evidence type="ECO:0000313" key="4">
    <source>
        <dbReference type="Proteomes" id="UP000606889"/>
    </source>
</evidence>